<evidence type="ECO:0000256" key="5">
    <source>
        <dbReference type="SAM" id="Phobius"/>
    </source>
</evidence>
<name>A0A7C3ZM70_9CYAN</name>
<keyword evidence="3 5" id="KW-1133">Transmembrane helix</keyword>
<dbReference type="EMBL" id="DSPX01000117">
    <property type="protein sequence ID" value="HGG01221.1"/>
    <property type="molecule type" value="Genomic_DNA"/>
</dbReference>
<dbReference type="GO" id="GO:0000271">
    <property type="term" value="P:polysaccharide biosynthetic process"/>
    <property type="evidence" value="ECO:0007669"/>
    <property type="project" value="InterPro"/>
</dbReference>
<dbReference type="GO" id="GO:0016020">
    <property type="term" value="C:membrane"/>
    <property type="evidence" value="ECO:0007669"/>
    <property type="project" value="UniProtKB-SubCell"/>
</dbReference>
<reference evidence="7" key="1">
    <citation type="journal article" date="2020" name="mSystems">
        <title>Genome- and Community-Level Interaction Insights into Carbon Utilization and Element Cycling Functions of Hydrothermarchaeota in Hydrothermal Sediment.</title>
        <authorList>
            <person name="Zhou Z."/>
            <person name="Liu Y."/>
            <person name="Xu W."/>
            <person name="Pan J."/>
            <person name="Luo Z.H."/>
            <person name="Li M."/>
        </authorList>
    </citation>
    <scope>NUCLEOTIDE SEQUENCE [LARGE SCALE GENOMIC DNA]</scope>
    <source>
        <strain evidence="7">SpSt-374</strain>
    </source>
</reference>
<keyword evidence="2 5" id="KW-0812">Transmembrane</keyword>
<dbReference type="InterPro" id="IPR007267">
    <property type="entry name" value="GtrA_DPMS_TM"/>
</dbReference>
<evidence type="ECO:0000256" key="2">
    <source>
        <dbReference type="ARBA" id="ARBA00022692"/>
    </source>
</evidence>
<organism evidence="7">
    <name type="scientific">Planktothricoides sp. SpSt-374</name>
    <dbReference type="NCBI Taxonomy" id="2282167"/>
    <lineage>
        <taxon>Bacteria</taxon>
        <taxon>Bacillati</taxon>
        <taxon>Cyanobacteriota</taxon>
        <taxon>Cyanophyceae</taxon>
        <taxon>Oscillatoriophycideae</taxon>
        <taxon>Oscillatoriales</taxon>
        <taxon>Oscillatoriaceae</taxon>
        <taxon>Planktothricoides</taxon>
    </lineage>
</organism>
<evidence type="ECO:0000256" key="4">
    <source>
        <dbReference type="ARBA" id="ARBA00023136"/>
    </source>
</evidence>
<comment type="subcellular location">
    <subcellularLocation>
        <location evidence="1">Membrane</location>
        <topology evidence="1">Multi-pass membrane protein</topology>
    </subcellularLocation>
</comment>
<evidence type="ECO:0000256" key="3">
    <source>
        <dbReference type="ARBA" id="ARBA00022989"/>
    </source>
</evidence>
<evidence type="ECO:0000256" key="1">
    <source>
        <dbReference type="ARBA" id="ARBA00004141"/>
    </source>
</evidence>
<proteinExistence type="predicted"/>
<protein>
    <submittedName>
        <fullName evidence="7">GtrA family protein</fullName>
    </submittedName>
</protein>
<sequence>MKSLIKHLRDISKMSVASLMATMLDFVIFSTLVHIPEFSTSRAAAFGSMAGGILHFTLCKIWVFDSSKQNIAEAALRYFIISGSALFLHSFCTTMMAKLIPDEMAWLVSKGVVFTGWMYPASRYIVFGNMSQVLSPLSFVIGQGTKDKRTNDQ</sequence>
<feature type="domain" description="GtrA/DPMS transmembrane" evidence="6">
    <location>
        <begin position="18"/>
        <end position="127"/>
    </location>
</feature>
<feature type="transmembrane region" description="Helical" evidence="5">
    <location>
        <begin position="41"/>
        <end position="63"/>
    </location>
</feature>
<dbReference type="Pfam" id="PF04138">
    <property type="entry name" value="GtrA_DPMS_TM"/>
    <property type="match status" value="1"/>
</dbReference>
<feature type="transmembrane region" description="Helical" evidence="5">
    <location>
        <begin position="16"/>
        <end position="35"/>
    </location>
</feature>
<keyword evidence="4 5" id="KW-0472">Membrane</keyword>
<evidence type="ECO:0000259" key="6">
    <source>
        <dbReference type="Pfam" id="PF04138"/>
    </source>
</evidence>
<dbReference type="AlphaFoldDB" id="A0A7C3ZM70"/>
<feature type="transmembrane region" description="Helical" evidence="5">
    <location>
        <begin position="121"/>
        <end position="141"/>
    </location>
</feature>
<feature type="transmembrane region" description="Helical" evidence="5">
    <location>
        <begin position="75"/>
        <end position="101"/>
    </location>
</feature>
<comment type="caution">
    <text evidence="7">The sequence shown here is derived from an EMBL/GenBank/DDBJ whole genome shotgun (WGS) entry which is preliminary data.</text>
</comment>
<evidence type="ECO:0000313" key="7">
    <source>
        <dbReference type="EMBL" id="HGG01221.1"/>
    </source>
</evidence>
<accession>A0A7C3ZM70</accession>
<gene>
    <name evidence="7" type="ORF">ENR15_11375</name>
</gene>